<evidence type="ECO:0000313" key="3">
    <source>
        <dbReference type="Proteomes" id="UP000011575"/>
    </source>
</evidence>
<dbReference type="PATRIC" id="fig|1230454.4.peg.961"/>
<dbReference type="EMBL" id="AOJI01000017">
    <property type="protein sequence ID" value="EMA68901.1"/>
    <property type="molecule type" value="Genomic_DNA"/>
</dbReference>
<name>M0PFQ9_9EURY</name>
<proteinExistence type="predicted"/>
<keyword evidence="3" id="KW-1185">Reference proteome</keyword>
<reference evidence="2 3" key="1">
    <citation type="journal article" date="2014" name="PLoS Genet.">
        <title>Phylogenetically driven sequencing of extremely halophilic archaea reveals strategies for static and dynamic osmo-response.</title>
        <authorList>
            <person name="Becker E.A."/>
            <person name="Seitzer P.M."/>
            <person name="Tritt A."/>
            <person name="Larsen D."/>
            <person name="Krusor M."/>
            <person name="Yao A.I."/>
            <person name="Wu D."/>
            <person name="Madern D."/>
            <person name="Eisen J.A."/>
            <person name="Darling A.E."/>
            <person name="Facciotti M.T."/>
        </authorList>
    </citation>
    <scope>NUCLEOTIDE SEQUENCE [LARGE SCALE GENOMIC DNA]</scope>
    <source>
        <strain evidence="2 3">JCM 13560</strain>
    </source>
</reference>
<dbReference type="Proteomes" id="UP000011575">
    <property type="component" value="Unassembled WGS sequence"/>
</dbReference>
<gene>
    <name evidence="2" type="ORF">C461_04702</name>
</gene>
<dbReference type="RefSeq" id="WP_007999069.1">
    <property type="nucleotide sequence ID" value="NZ_AOJI01000017.1"/>
</dbReference>
<comment type="caution">
    <text evidence="2">The sequence shown here is derived from an EMBL/GenBank/DDBJ whole genome shotgun (WGS) entry which is preliminary data.</text>
</comment>
<feature type="transmembrane region" description="Helical" evidence="1">
    <location>
        <begin position="65"/>
        <end position="84"/>
    </location>
</feature>
<protein>
    <submittedName>
        <fullName evidence="2">Uncharacterized protein</fullName>
    </submittedName>
</protein>
<dbReference type="OrthoDB" id="326182at2157"/>
<feature type="transmembrane region" description="Helical" evidence="1">
    <location>
        <begin position="21"/>
        <end position="45"/>
    </location>
</feature>
<keyword evidence="1" id="KW-0812">Transmembrane</keyword>
<dbReference type="STRING" id="1230454.C461_04702"/>
<evidence type="ECO:0000313" key="2">
    <source>
        <dbReference type="EMBL" id="EMA68901.1"/>
    </source>
</evidence>
<sequence>MTIKVALKSPLAKVSAGITGILAVLNPDVWFVALDALLVSGPQLFSVASVGALTLPRVFPPDSTADWVVVAAGVLFVAYSLRAVHRNFEVRGL</sequence>
<organism evidence="2 3">
    <name type="scientific">Halorubrum aidingense JCM 13560</name>
    <dbReference type="NCBI Taxonomy" id="1230454"/>
    <lineage>
        <taxon>Archaea</taxon>
        <taxon>Methanobacteriati</taxon>
        <taxon>Methanobacteriota</taxon>
        <taxon>Stenosarchaea group</taxon>
        <taxon>Halobacteria</taxon>
        <taxon>Halobacteriales</taxon>
        <taxon>Haloferacaceae</taxon>
        <taxon>Halorubrum</taxon>
    </lineage>
</organism>
<accession>M0PFQ9</accession>
<keyword evidence="1" id="KW-1133">Transmembrane helix</keyword>
<keyword evidence="1" id="KW-0472">Membrane</keyword>
<dbReference type="AlphaFoldDB" id="M0PFQ9"/>
<evidence type="ECO:0000256" key="1">
    <source>
        <dbReference type="SAM" id="Phobius"/>
    </source>
</evidence>